<dbReference type="InParanoid" id="A0A151ZDX6"/>
<evidence type="ECO:0000313" key="2">
    <source>
        <dbReference type="EMBL" id="KYQ92110.1"/>
    </source>
</evidence>
<organism evidence="2 3">
    <name type="scientific">Tieghemostelium lacteum</name>
    <name type="common">Slime mold</name>
    <name type="synonym">Dictyostelium lacteum</name>
    <dbReference type="NCBI Taxonomy" id="361077"/>
    <lineage>
        <taxon>Eukaryota</taxon>
        <taxon>Amoebozoa</taxon>
        <taxon>Evosea</taxon>
        <taxon>Eumycetozoa</taxon>
        <taxon>Dictyostelia</taxon>
        <taxon>Dictyosteliales</taxon>
        <taxon>Raperosteliaceae</taxon>
        <taxon>Tieghemostelium</taxon>
    </lineage>
</organism>
<dbReference type="Proteomes" id="UP000076078">
    <property type="component" value="Unassembled WGS sequence"/>
</dbReference>
<evidence type="ECO:0000313" key="3">
    <source>
        <dbReference type="Proteomes" id="UP000076078"/>
    </source>
</evidence>
<feature type="region of interest" description="Disordered" evidence="1">
    <location>
        <begin position="68"/>
        <end position="90"/>
    </location>
</feature>
<feature type="region of interest" description="Disordered" evidence="1">
    <location>
        <begin position="320"/>
        <end position="348"/>
    </location>
</feature>
<reference evidence="2 3" key="1">
    <citation type="submission" date="2015-12" db="EMBL/GenBank/DDBJ databases">
        <title>Dictyostelia acquired genes for synthesis and detection of signals that induce cell-type specialization by lateral gene transfer from prokaryotes.</title>
        <authorList>
            <person name="Gloeckner G."/>
            <person name="Schaap P."/>
        </authorList>
    </citation>
    <scope>NUCLEOTIDE SEQUENCE [LARGE SCALE GENOMIC DNA]</scope>
    <source>
        <strain evidence="2 3">TK</strain>
    </source>
</reference>
<name>A0A151ZDX6_TIELA</name>
<keyword evidence="3" id="KW-1185">Reference proteome</keyword>
<comment type="caution">
    <text evidence="2">The sequence shown here is derived from an EMBL/GenBank/DDBJ whole genome shotgun (WGS) entry which is preliminary data.</text>
</comment>
<sequence>MLNNKIKFPPLTSDSYYQVSSTNEYGNISPFTTINYNSYLNENSPMQTNSPPILPHINCINNNSNSNNNNSSINNNNGVNSPSLLLNNNSSNNTIHSPFLQISSNNHSTNTSNYNSPLSNSFNNNIYNLLTSDSTDEDEEMDFSNSQNNSSSHHNITNLSFNSNSICNNNNNQNFTFNNNNSNSNANSNNHQQLNYSNFYNISTLNSREEFRNEESSDVIRCKHIIIENGREMRCDKIFTSMQSRSNHHKKVVHNCSPKCRQRVCLKEKKKVPPTSYYSSSSPITFLINPDTNCNSPSEPQSPYQHYHGGCSSPTLFDEYQSGSTGNRSSQQFSSLNGSGSICGNSSPNNYDREKKGLPCPHEQCNSREKYSIESKNVPIGDIIITSYSNFARHIRSTSLHPCLNPSQCKGCIKRNQLLNESEKSFK</sequence>
<feature type="region of interest" description="Disordered" evidence="1">
    <location>
        <begin position="135"/>
        <end position="157"/>
    </location>
</feature>
<proteinExistence type="predicted"/>
<dbReference type="OMA" id="PHINCIN"/>
<dbReference type="AlphaFoldDB" id="A0A151ZDX6"/>
<evidence type="ECO:0000256" key="1">
    <source>
        <dbReference type="SAM" id="MobiDB-lite"/>
    </source>
</evidence>
<feature type="compositionally biased region" description="Polar residues" evidence="1">
    <location>
        <begin position="321"/>
        <end position="348"/>
    </location>
</feature>
<protein>
    <submittedName>
        <fullName evidence="2">Uncharacterized protein</fullName>
    </submittedName>
</protein>
<accession>A0A151ZDX6</accession>
<dbReference type="EMBL" id="LODT01000031">
    <property type="protein sequence ID" value="KYQ92110.1"/>
    <property type="molecule type" value="Genomic_DNA"/>
</dbReference>
<feature type="compositionally biased region" description="Low complexity" evidence="1">
    <location>
        <begin position="144"/>
        <end position="157"/>
    </location>
</feature>
<gene>
    <name evidence="2" type="ORF">DLAC_06950</name>
</gene>